<keyword evidence="1" id="KW-0812">Transmembrane</keyword>
<keyword evidence="3" id="KW-1185">Reference proteome</keyword>
<sequence>MGRLTSAVKELRIEVTSYNGNSGKYANLNSASPSPSIIINSPVPNNLPQHQENVRNAQSALNKNNERFQTMVNNQQNFYNMDPNDQHATQSQKVGRRAGARTVLMEFLIPITLRYVLEKPLGLIWASVISSIPIILSILYSTFIKKMFSPFALIMVLSIYIDLGFRMAFSDKRLQLLAGTVISGIVALTLFITILFDNKFIYYLTKPLATGGYHEKGLEFDAKWRIPAIKMIITNISIGMGVGFLLSAGIHAALVLTLPLNVIGIVDVAFNIGAAILISVWAKWYQNKKTKELIILDQIRNTGK</sequence>
<organism evidence="2 3">
    <name type="scientific">Conidiobolus coronatus (strain ATCC 28846 / CBS 209.66 / NRRL 28638)</name>
    <name type="common">Delacroixia coronata</name>
    <dbReference type="NCBI Taxonomy" id="796925"/>
    <lineage>
        <taxon>Eukaryota</taxon>
        <taxon>Fungi</taxon>
        <taxon>Fungi incertae sedis</taxon>
        <taxon>Zoopagomycota</taxon>
        <taxon>Entomophthoromycotina</taxon>
        <taxon>Entomophthoromycetes</taxon>
        <taxon>Entomophthorales</taxon>
        <taxon>Ancylistaceae</taxon>
        <taxon>Conidiobolus</taxon>
    </lineage>
</organism>
<gene>
    <name evidence="2" type="ORF">CONCODRAFT_67169</name>
</gene>
<dbReference type="EMBL" id="KQ964419">
    <property type="protein sequence ID" value="KXN74916.1"/>
    <property type="molecule type" value="Genomic_DNA"/>
</dbReference>
<feature type="transmembrane region" description="Helical" evidence="1">
    <location>
        <begin position="123"/>
        <end position="144"/>
    </location>
</feature>
<feature type="transmembrane region" description="Helical" evidence="1">
    <location>
        <begin position="262"/>
        <end position="282"/>
    </location>
</feature>
<dbReference type="NCBIfam" id="NF041646">
    <property type="entry name" value="VC0807_fam"/>
    <property type="match status" value="1"/>
</dbReference>
<feature type="transmembrane region" description="Helical" evidence="1">
    <location>
        <begin position="232"/>
        <end position="256"/>
    </location>
</feature>
<keyword evidence="1" id="KW-0472">Membrane</keyword>
<evidence type="ECO:0000313" key="2">
    <source>
        <dbReference type="EMBL" id="KXN74916.1"/>
    </source>
</evidence>
<feature type="transmembrane region" description="Helical" evidence="1">
    <location>
        <begin position="151"/>
        <end position="169"/>
    </location>
</feature>
<name>A0A137PIT8_CONC2</name>
<dbReference type="AlphaFoldDB" id="A0A137PIT8"/>
<evidence type="ECO:0000313" key="3">
    <source>
        <dbReference type="Proteomes" id="UP000070444"/>
    </source>
</evidence>
<accession>A0A137PIT8</accession>
<reference evidence="2 3" key="1">
    <citation type="journal article" date="2015" name="Genome Biol. Evol.">
        <title>Phylogenomic analyses indicate that early fungi evolved digesting cell walls of algal ancestors of land plants.</title>
        <authorList>
            <person name="Chang Y."/>
            <person name="Wang S."/>
            <person name="Sekimoto S."/>
            <person name="Aerts A.L."/>
            <person name="Choi C."/>
            <person name="Clum A."/>
            <person name="LaButti K.M."/>
            <person name="Lindquist E.A."/>
            <person name="Yee Ngan C."/>
            <person name="Ohm R.A."/>
            <person name="Salamov A.A."/>
            <person name="Grigoriev I.V."/>
            <person name="Spatafora J.W."/>
            <person name="Berbee M.L."/>
        </authorList>
    </citation>
    <scope>NUCLEOTIDE SEQUENCE [LARGE SCALE GENOMIC DNA]</scope>
    <source>
        <strain evidence="2 3">NRRL 28638</strain>
    </source>
</reference>
<dbReference type="Proteomes" id="UP000070444">
    <property type="component" value="Unassembled WGS sequence"/>
</dbReference>
<evidence type="ECO:0000256" key="1">
    <source>
        <dbReference type="SAM" id="Phobius"/>
    </source>
</evidence>
<keyword evidence="1" id="KW-1133">Transmembrane helix</keyword>
<protein>
    <submittedName>
        <fullName evidence="2">Uncharacterized protein</fullName>
    </submittedName>
</protein>
<proteinExistence type="predicted"/>
<feature type="transmembrane region" description="Helical" evidence="1">
    <location>
        <begin position="175"/>
        <end position="196"/>
    </location>
</feature>